<dbReference type="Proteomes" id="UP000727506">
    <property type="component" value="Unassembled WGS sequence"/>
</dbReference>
<evidence type="ECO:0000313" key="3">
    <source>
        <dbReference type="Proteomes" id="UP000727506"/>
    </source>
</evidence>
<feature type="transmembrane region" description="Helical" evidence="1">
    <location>
        <begin position="14"/>
        <end position="32"/>
    </location>
</feature>
<feature type="transmembrane region" description="Helical" evidence="1">
    <location>
        <begin position="53"/>
        <end position="71"/>
    </location>
</feature>
<comment type="caution">
    <text evidence="2">The sequence shown here is derived from an EMBL/GenBank/DDBJ whole genome shotgun (WGS) entry which is preliminary data.</text>
</comment>
<accession>A0A943Z7Q1</accession>
<feature type="transmembrane region" description="Helical" evidence="1">
    <location>
        <begin position="77"/>
        <end position="96"/>
    </location>
</feature>
<feature type="transmembrane region" description="Helical" evidence="1">
    <location>
        <begin position="178"/>
        <end position="200"/>
    </location>
</feature>
<feature type="transmembrane region" description="Helical" evidence="1">
    <location>
        <begin position="126"/>
        <end position="143"/>
    </location>
</feature>
<name>A0A943Z7Q1_9ACTN</name>
<feature type="transmembrane region" description="Helical" evidence="1">
    <location>
        <begin position="150"/>
        <end position="172"/>
    </location>
</feature>
<protein>
    <submittedName>
        <fullName evidence="2">Uncharacterized protein</fullName>
    </submittedName>
</protein>
<reference evidence="2" key="1">
    <citation type="submission" date="2021-02" db="EMBL/GenBank/DDBJ databases">
        <title>Infant gut strain persistence is associated with maternal origin, phylogeny, and functional potential including surface adhesion and iron acquisition.</title>
        <authorList>
            <person name="Lou Y.C."/>
        </authorList>
    </citation>
    <scope>NUCLEOTIDE SEQUENCE</scope>
    <source>
        <strain evidence="2">L2_039_000G1_dasL2_039_000G1_concoct_11</strain>
    </source>
</reference>
<keyword evidence="1" id="KW-1133">Transmembrane helix</keyword>
<dbReference type="EMBL" id="JAGZSV010000083">
    <property type="protein sequence ID" value="MBS6940909.1"/>
    <property type="molecule type" value="Genomic_DNA"/>
</dbReference>
<keyword evidence="1" id="KW-0812">Transmembrane</keyword>
<evidence type="ECO:0000256" key="1">
    <source>
        <dbReference type="SAM" id="Phobius"/>
    </source>
</evidence>
<proteinExistence type="predicted"/>
<organism evidence="2 3">
    <name type="scientific">Slackia piriformis</name>
    <dbReference type="NCBI Taxonomy" id="626934"/>
    <lineage>
        <taxon>Bacteria</taxon>
        <taxon>Bacillati</taxon>
        <taxon>Actinomycetota</taxon>
        <taxon>Coriobacteriia</taxon>
        <taxon>Eggerthellales</taxon>
        <taxon>Eggerthellaceae</taxon>
        <taxon>Slackia</taxon>
    </lineage>
</organism>
<dbReference type="AlphaFoldDB" id="A0A943Z7Q1"/>
<sequence>MPNVVTTINDLEHILFFAVMAISLIAISIAIESHCYTVDAWTKKNHLVDSEKLTKFLILLAIIDTAFIFPLDASSSFPIFTIVIVFKVAAFLTFHAQFCSDKDLNLFFLADCLFLPSIFINGIIDGLIYVAGMCFIGFMAWKTHPSPTRLIAFIVSVMSVLFPVLADIVFAFSPQSEMLHLALLLLIYAIFKLVSSILLASKHA</sequence>
<keyword evidence="1" id="KW-0472">Membrane</keyword>
<gene>
    <name evidence="2" type="ORF">KH142_05420</name>
</gene>
<evidence type="ECO:0000313" key="2">
    <source>
        <dbReference type="EMBL" id="MBS6940909.1"/>
    </source>
</evidence>